<gene>
    <name evidence="8" type="ORF">J2Z76_002825</name>
</gene>
<keyword evidence="5 8" id="KW-0067">ATP-binding</keyword>
<keyword evidence="2" id="KW-0813">Transport</keyword>
<dbReference type="SUPFAM" id="SSF52540">
    <property type="entry name" value="P-loop containing nucleoside triphosphate hydrolases"/>
    <property type="match status" value="1"/>
</dbReference>
<dbReference type="InterPro" id="IPR003593">
    <property type="entry name" value="AAA+_ATPase"/>
</dbReference>
<comment type="subcellular location">
    <subcellularLocation>
        <location evidence="1">Cell membrane</location>
        <topology evidence="1">Peripheral membrane protein</topology>
    </subcellularLocation>
</comment>
<evidence type="ECO:0000256" key="5">
    <source>
        <dbReference type="ARBA" id="ARBA00022840"/>
    </source>
</evidence>
<comment type="caution">
    <text evidence="8">The sequence shown here is derived from an EMBL/GenBank/DDBJ whole genome shotgun (WGS) entry which is preliminary data.</text>
</comment>
<reference evidence="8 9" key="1">
    <citation type="submission" date="2021-03" db="EMBL/GenBank/DDBJ databases">
        <title>Genomic Encyclopedia of Type Strains, Phase IV (KMG-IV): sequencing the most valuable type-strain genomes for metagenomic binning, comparative biology and taxonomic classification.</title>
        <authorList>
            <person name="Goeker M."/>
        </authorList>
    </citation>
    <scope>NUCLEOTIDE SEQUENCE [LARGE SCALE GENOMIC DNA]</scope>
    <source>
        <strain evidence="8 9">DSM 24004</strain>
    </source>
</reference>
<protein>
    <submittedName>
        <fullName evidence="8">ABC transport system ATP-binding protein</fullName>
    </submittedName>
</protein>
<dbReference type="Gene3D" id="3.40.50.300">
    <property type="entry name" value="P-loop containing nucleotide triphosphate hydrolases"/>
    <property type="match status" value="1"/>
</dbReference>
<dbReference type="PANTHER" id="PTHR42788">
    <property type="entry name" value="TAURINE IMPORT ATP-BINDING PROTEIN-RELATED"/>
    <property type="match status" value="1"/>
</dbReference>
<keyword evidence="3" id="KW-1003">Cell membrane</keyword>
<dbReference type="InterPro" id="IPR003439">
    <property type="entry name" value="ABC_transporter-like_ATP-bd"/>
</dbReference>
<dbReference type="RefSeq" id="WP_209512672.1">
    <property type="nucleotide sequence ID" value="NZ_JAGGKS010000009.1"/>
</dbReference>
<evidence type="ECO:0000259" key="7">
    <source>
        <dbReference type="PROSITE" id="PS50893"/>
    </source>
</evidence>
<dbReference type="EMBL" id="JAGGKS010000009">
    <property type="protein sequence ID" value="MBP1926953.1"/>
    <property type="molecule type" value="Genomic_DNA"/>
</dbReference>
<keyword evidence="9" id="KW-1185">Reference proteome</keyword>
<evidence type="ECO:0000313" key="8">
    <source>
        <dbReference type="EMBL" id="MBP1926953.1"/>
    </source>
</evidence>
<evidence type="ECO:0000256" key="1">
    <source>
        <dbReference type="ARBA" id="ARBA00004202"/>
    </source>
</evidence>
<feature type="domain" description="ABC transporter" evidence="7">
    <location>
        <begin position="2"/>
        <end position="249"/>
    </location>
</feature>
<dbReference type="PROSITE" id="PS50893">
    <property type="entry name" value="ABC_TRANSPORTER_2"/>
    <property type="match status" value="1"/>
</dbReference>
<evidence type="ECO:0000256" key="4">
    <source>
        <dbReference type="ARBA" id="ARBA00022741"/>
    </source>
</evidence>
<dbReference type="GO" id="GO:0005524">
    <property type="term" value="F:ATP binding"/>
    <property type="evidence" value="ECO:0007669"/>
    <property type="project" value="UniProtKB-KW"/>
</dbReference>
<dbReference type="Proteomes" id="UP001519342">
    <property type="component" value="Unassembled WGS sequence"/>
</dbReference>
<proteinExistence type="predicted"/>
<dbReference type="Pfam" id="PF00005">
    <property type="entry name" value="ABC_tran"/>
    <property type="match status" value="1"/>
</dbReference>
<keyword evidence="4" id="KW-0547">Nucleotide-binding</keyword>
<evidence type="ECO:0000256" key="3">
    <source>
        <dbReference type="ARBA" id="ARBA00022475"/>
    </source>
</evidence>
<dbReference type="SMART" id="SM00382">
    <property type="entry name" value="AAA"/>
    <property type="match status" value="1"/>
</dbReference>
<dbReference type="InterPro" id="IPR050166">
    <property type="entry name" value="ABC_transporter_ATP-bind"/>
</dbReference>
<sequence>MLKINSVSKTFNKNTPDQHKGLDNLSLNVSEGEFVTIIGGNGAGKSTLFNVVSGSMLCDSGMIELGGEDITYEPEHSRAFFIGRIFQDPMKGTAPNMTVGENLIIAYMRSTKKSIMKYPSKKDKMFIREHLAELGLGLEDRMNTKIGLLSGGQRQAITLTMATLVKPKLLLLDEHTAALDPLSAKNVLDLTNKIVLDNNITTLMITHNISSALALGSRTIMMDSGDIAIDLNTDERKNMSVQDLLIKFNRVKNKEFDDDNALL</sequence>
<organism evidence="8 9">
    <name type="scientific">Sedimentibacter acidaminivorans</name>
    <dbReference type="NCBI Taxonomy" id="913099"/>
    <lineage>
        <taxon>Bacteria</taxon>
        <taxon>Bacillati</taxon>
        <taxon>Bacillota</taxon>
        <taxon>Tissierellia</taxon>
        <taxon>Sedimentibacter</taxon>
    </lineage>
</organism>
<dbReference type="InterPro" id="IPR027417">
    <property type="entry name" value="P-loop_NTPase"/>
</dbReference>
<evidence type="ECO:0000256" key="2">
    <source>
        <dbReference type="ARBA" id="ARBA00022448"/>
    </source>
</evidence>
<accession>A0ABS4GGY1</accession>
<evidence type="ECO:0000313" key="9">
    <source>
        <dbReference type="Proteomes" id="UP001519342"/>
    </source>
</evidence>
<name>A0ABS4GGY1_9FIRM</name>
<dbReference type="PANTHER" id="PTHR42788:SF7">
    <property type="entry name" value="NITRATE ABC TRANSPORTER ATP-BINDING PROTEIN"/>
    <property type="match status" value="1"/>
</dbReference>
<evidence type="ECO:0000256" key="6">
    <source>
        <dbReference type="ARBA" id="ARBA00023136"/>
    </source>
</evidence>
<keyword evidence="6" id="KW-0472">Membrane</keyword>